<dbReference type="AlphaFoldDB" id="D4D3P3"/>
<dbReference type="Proteomes" id="UP000008383">
    <property type="component" value="Unassembled WGS sequence"/>
</dbReference>
<comment type="caution">
    <text evidence="2">The sequence shown here is derived from an EMBL/GenBank/DDBJ whole genome shotgun (WGS) entry which is preliminary data.</text>
</comment>
<sequence length="531" mass="60180">MMQLGHTKEMASEMIVVSPAAKEPLQSTKSRNITPQSERMTSKQIAFISPLGSFPTISPSRVGSHLFTPSRQLFPSGEAFIGSLLRNTITLLQHVNIVIDERLTLCPGHAHPEIPPWRHRISNKPFPRHIIFDFDLRTDLVFEEKSFIFYDIIPSTLSVMFDGWFLIFHLASLPPKPWPKRIAGLPCYFTTTEGDLGPSPPINRPNFTHIRLLPDLNFSDDESKAEELFQLTKTHFINILVAITEIQYWGRFIVIVLESRHTDMSHLPQSIARCNCFYLYDDEMGRPLNHSALRHLDPARGYPDNSKYDPLRPGVMLSSGKHPTEGWELLTSSGVEVHDRNGYRYMTCTAHGFPHNGRVFHPNARGQEIGTLLEEITHTGIGLAQLDKQISFTNEMFQNTVVPGPPIQLQRFNAEEESRGKAGDDIYINSPFTGYIEGMQGVLSTCRIPANDPHDEPEQPWIQTRWDYMGQDSSHNLEDGMCGSAIWNGQGDVLGFFRYAPKSGHFLDWCMSISSHELVKRGFSIVTDSHR</sequence>
<dbReference type="OrthoDB" id="4155294at2759"/>
<dbReference type="RefSeq" id="XP_003024145.1">
    <property type="nucleotide sequence ID" value="XM_003024099.1"/>
</dbReference>
<dbReference type="HOGENOM" id="CLU_039850_0_0_1"/>
<protein>
    <submittedName>
        <fullName evidence="2">Uncharacterized protein</fullName>
    </submittedName>
</protein>
<reference evidence="3" key="1">
    <citation type="journal article" date="2011" name="Genome Biol.">
        <title>Comparative and functional genomics provide insights into the pathogenicity of dermatophytic fungi.</title>
        <authorList>
            <person name="Burmester A."/>
            <person name="Shelest E."/>
            <person name="Gloeckner G."/>
            <person name="Heddergott C."/>
            <person name="Schindler S."/>
            <person name="Staib P."/>
            <person name="Heidel A."/>
            <person name="Felder M."/>
            <person name="Petzold A."/>
            <person name="Szafranski K."/>
            <person name="Feuermann M."/>
            <person name="Pedruzzi I."/>
            <person name="Priebe S."/>
            <person name="Groth M."/>
            <person name="Winkler R."/>
            <person name="Li W."/>
            <person name="Kniemeyer O."/>
            <person name="Schroeckh V."/>
            <person name="Hertweck C."/>
            <person name="Hube B."/>
            <person name="White T.C."/>
            <person name="Platzer M."/>
            <person name="Guthke R."/>
            <person name="Heitman J."/>
            <person name="Woestemeyer J."/>
            <person name="Zipfel P.F."/>
            <person name="Monod M."/>
            <person name="Brakhage A.A."/>
        </authorList>
    </citation>
    <scope>NUCLEOTIDE SEQUENCE [LARGE SCALE GENOMIC DNA]</scope>
    <source>
        <strain evidence="3">HKI 0517</strain>
    </source>
</reference>
<keyword evidence="3" id="KW-1185">Reference proteome</keyword>
<organism evidence="2 3">
    <name type="scientific">Trichophyton verrucosum (strain HKI 0517)</name>
    <dbReference type="NCBI Taxonomy" id="663202"/>
    <lineage>
        <taxon>Eukaryota</taxon>
        <taxon>Fungi</taxon>
        <taxon>Dikarya</taxon>
        <taxon>Ascomycota</taxon>
        <taxon>Pezizomycotina</taxon>
        <taxon>Eurotiomycetes</taxon>
        <taxon>Eurotiomycetidae</taxon>
        <taxon>Onygenales</taxon>
        <taxon>Arthrodermataceae</taxon>
        <taxon>Trichophyton</taxon>
    </lineage>
</organism>
<dbReference type="GeneID" id="9577142"/>
<evidence type="ECO:0000313" key="3">
    <source>
        <dbReference type="Proteomes" id="UP000008383"/>
    </source>
</evidence>
<accession>D4D3P3</accession>
<evidence type="ECO:0000313" key="2">
    <source>
        <dbReference type="EMBL" id="EFE43534.1"/>
    </source>
</evidence>
<feature type="region of interest" description="Disordered" evidence="1">
    <location>
        <begin position="20"/>
        <end position="39"/>
    </location>
</feature>
<name>D4D3P3_TRIVH</name>
<dbReference type="EMBL" id="ACYE01000086">
    <property type="protein sequence ID" value="EFE43534.1"/>
    <property type="molecule type" value="Genomic_DNA"/>
</dbReference>
<proteinExistence type="predicted"/>
<feature type="compositionally biased region" description="Polar residues" evidence="1">
    <location>
        <begin position="25"/>
        <end position="39"/>
    </location>
</feature>
<dbReference type="KEGG" id="tve:TRV_01703"/>
<evidence type="ECO:0000256" key="1">
    <source>
        <dbReference type="SAM" id="MobiDB-lite"/>
    </source>
</evidence>
<gene>
    <name evidence="2" type="ORF">TRV_01703</name>
</gene>